<evidence type="ECO:0000313" key="3">
    <source>
        <dbReference type="Proteomes" id="UP001167864"/>
    </source>
</evidence>
<dbReference type="Proteomes" id="UP001167864">
    <property type="component" value="Unassembled WGS sequence"/>
</dbReference>
<evidence type="ECO:0000259" key="1">
    <source>
        <dbReference type="Pfam" id="PF04606"/>
    </source>
</evidence>
<protein>
    <submittedName>
        <fullName evidence="2">Ogr/Delta-like zinc finger family protein</fullName>
    </submittedName>
</protein>
<sequence length="54" mass="6442">MFHCRQCGHGAHTRSSLYHSVKTKERYYQWANINCGETFVTMKAFVRSYLRRGK</sequence>
<dbReference type="RefSeq" id="WP_162199321.1">
    <property type="nucleotide sequence ID" value="NZ_CPYD01000005.1"/>
</dbReference>
<dbReference type="InterPro" id="IPR007684">
    <property type="entry name" value="Znf_Ogr/Delta"/>
</dbReference>
<reference evidence="2" key="1">
    <citation type="submission" date="2023-06" db="EMBL/GenBank/DDBJ databases">
        <authorList>
            <person name="Polev D.E."/>
            <person name="Saitova A.T."/>
            <person name="Bogumilchik E.A."/>
            <person name="Kokorina G.I."/>
            <person name="Voskresenskaia E.A."/>
        </authorList>
    </citation>
    <scope>NUCLEOTIDE SEQUENCE</scope>
    <source>
        <strain evidence="2">2145 StPb PI</strain>
    </source>
</reference>
<organism evidence="2 3">
    <name type="scientific">Yersinia nurmii</name>
    <dbReference type="NCBI Taxonomy" id="685706"/>
    <lineage>
        <taxon>Bacteria</taxon>
        <taxon>Pseudomonadati</taxon>
        <taxon>Pseudomonadota</taxon>
        <taxon>Gammaproteobacteria</taxon>
        <taxon>Enterobacterales</taxon>
        <taxon>Yersiniaceae</taxon>
        <taxon>Yersinia</taxon>
    </lineage>
</organism>
<feature type="domain" description="Zinc finger Ogr/Delta-type" evidence="1">
    <location>
        <begin position="3"/>
        <end position="47"/>
    </location>
</feature>
<comment type="caution">
    <text evidence="2">The sequence shown here is derived from an EMBL/GenBank/DDBJ whole genome shotgun (WGS) entry which is preliminary data.</text>
</comment>
<dbReference type="EMBL" id="JAUEHU010000002">
    <property type="protein sequence ID" value="MDN0086397.1"/>
    <property type="molecule type" value="Genomic_DNA"/>
</dbReference>
<evidence type="ECO:0000313" key="2">
    <source>
        <dbReference type="EMBL" id="MDN0086397.1"/>
    </source>
</evidence>
<gene>
    <name evidence="2" type="ORF">QVN42_03140</name>
</gene>
<dbReference type="Pfam" id="PF04606">
    <property type="entry name" value="Ogr_Delta"/>
    <property type="match status" value="1"/>
</dbReference>
<proteinExistence type="predicted"/>
<accession>A0AAW7K212</accession>
<dbReference type="AlphaFoldDB" id="A0AAW7K212"/>
<name>A0AAW7K212_9GAMM</name>